<sequence>MQDHTHQLCDSLQKMFAGKDRVAVKQVRLRMSPRVHKRRQEYKKGIYVELSTGTLLDENEASVRQNIVPACLVKRVRRRQTIALVMARDRASPVR</sequence>
<evidence type="ECO:0000313" key="1">
    <source>
        <dbReference type="EMBL" id="KAG3205037.1"/>
    </source>
</evidence>
<name>A0A8T1H3B1_9STRA</name>
<dbReference type="Proteomes" id="UP000760860">
    <property type="component" value="Unassembled WGS sequence"/>
</dbReference>
<accession>A0A8T1H3B1</accession>
<dbReference type="EMBL" id="RCMV01002022">
    <property type="protein sequence ID" value="KAG3205037.1"/>
    <property type="molecule type" value="Genomic_DNA"/>
</dbReference>
<comment type="caution">
    <text evidence="1">The sequence shown here is derived from an EMBL/GenBank/DDBJ whole genome shotgun (WGS) entry which is preliminary data.</text>
</comment>
<proteinExistence type="predicted"/>
<dbReference type="AlphaFoldDB" id="A0A8T1H3B1"/>
<evidence type="ECO:0000313" key="2">
    <source>
        <dbReference type="Proteomes" id="UP000760860"/>
    </source>
</evidence>
<organism evidence="1 2">
    <name type="scientific">Phytophthora cactorum</name>
    <dbReference type="NCBI Taxonomy" id="29920"/>
    <lineage>
        <taxon>Eukaryota</taxon>
        <taxon>Sar</taxon>
        <taxon>Stramenopiles</taxon>
        <taxon>Oomycota</taxon>
        <taxon>Peronosporomycetes</taxon>
        <taxon>Peronosporales</taxon>
        <taxon>Peronosporaceae</taxon>
        <taxon>Phytophthora</taxon>
    </lineage>
</organism>
<protein>
    <submittedName>
        <fullName evidence="1">Uncharacterized protein</fullName>
    </submittedName>
</protein>
<gene>
    <name evidence="1" type="ORF">PC129_g22285</name>
</gene>
<reference evidence="1" key="1">
    <citation type="submission" date="2018-05" db="EMBL/GenBank/DDBJ databases">
        <title>Effector identification in a new, highly contiguous assembly of the strawberry crown rot pathogen Phytophthora cactorum.</title>
        <authorList>
            <person name="Armitage A.D."/>
            <person name="Nellist C.F."/>
            <person name="Bates H."/>
            <person name="Vickerstaff R.J."/>
            <person name="Harrison R.J."/>
        </authorList>
    </citation>
    <scope>NUCLEOTIDE SEQUENCE</scope>
    <source>
        <strain evidence="1">P421</strain>
    </source>
</reference>